<dbReference type="SUPFAM" id="SSF49899">
    <property type="entry name" value="Concanavalin A-like lectins/glucanases"/>
    <property type="match status" value="1"/>
</dbReference>
<dbReference type="EMBL" id="DSRP01000520">
    <property type="protein sequence ID" value="HGG92788.1"/>
    <property type="molecule type" value="Genomic_DNA"/>
</dbReference>
<organism evidence="1">
    <name type="scientific">Fundidesulfovibrio putealis</name>
    <dbReference type="NCBI Taxonomy" id="270496"/>
    <lineage>
        <taxon>Bacteria</taxon>
        <taxon>Pseudomonadati</taxon>
        <taxon>Thermodesulfobacteriota</taxon>
        <taxon>Desulfovibrionia</taxon>
        <taxon>Desulfovibrionales</taxon>
        <taxon>Desulfovibrionaceae</taxon>
        <taxon>Fundidesulfovibrio</taxon>
    </lineage>
</organism>
<comment type="caution">
    <text evidence="1">The sequence shown here is derived from an EMBL/GenBank/DDBJ whole genome shotgun (WGS) entry which is preliminary data.</text>
</comment>
<gene>
    <name evidence="1" type="ORF">ENR59_07540</name>
</gene>
<name>A0A7C4EIG7_9BACT</name>
<proteinExistence type="predicted"/>
<protein>
    <submittedName>
        <fullName evidence="1">Uncharacterized protein</fullName>
    </submittedName>
</protein>
<reference evidence="1" key="1">
    <citation type="journal article" date="2020" name="mSystems">
        <title>Genome- and Community-Level Interaction Insights into Carbon Utilization and Element Cycling Functions of Hydrothermarchaeota in Hydrothermal Sediment.</title>
        <authorList>
            <person name="Zhou Z."/>
            <person name="Liu Y."/>
            <person name="Xu W."/>
            <person name="Pan J."/>
            <person name="Luo Z.H."/>
            <person name="Li M."/>
        </authorList>
    </citation>
    <scope>NUCLEOTIDE SEQUENCE [LARGE SCALE GENOMIC DNA]</scope>
    <source>
        <strain evidence="1">SpSt-413</strain>
    </source>
</reference>
<evidence type="ECO:0000313" key="1">
    <source>
        <dbReference type="EMBL" id="HGG92788.1"/>
    </source>
</evidence>
<dbReference type="AlphaFoldDB" id="A0A7C4EIG7"/>
<accession>A0A7C4EIG7</accession>
<dbReference type="InterPro" id="IPR013320">
    <property type="entry name" value="ConA-like_dom_sf"/>
</dbReference>
<sequence>MAVARNQTGADGQANAATRLSASAPAATISQALTLASAQYTLSMRMRRLTGTGPVFLSLDNGASWTDVAAQLSATAWARPWISQTLANPVAAIRLGASGDQVCVDYVQLEAGPFPTSDIETPGTSPVTRAGDLTTLTLANLKDSLGNPLFPGGEGTLYAHGGVNAVGAATQWPMLASLYSDASHYAGIFLSDPGAGDPLMANVVDTSSQASFTLRVSVAPGQQVKSALSFKTNAFLGCADGGDVATDSLGTVPGMSVLGFGVVANTYRLNGHLRHVALWNRAMSASDLQAVTA</sequence>